<evidence type="ECO:0000256" key="2">
    <source>
        <dbReference type="ARBA" id="ARBA00022679"/>
    </source>
</evidence>
<comment type="similarity">
    <text evidence="3">Belongs to the glycosyl hydrolase 130 family.</text>
</comment>
<protein>
    <recommendedName>
        <fullName evidence="6">Glycosidase</fullName>
    </recommendedName>
</protein>
<evidence type="ECO:0000256" key="3">
    <source>
        <dbReference type="ARBA" id="ARBA00024356"/>
    </source>
</evidence>
<evidence type="ECO:0000313" key="4">
    <source>
        <dbReference type="EMBL" id="WAM34954.1"/>
    </source>
</evidence>
<accession>A0ABY7BQ34</accession>
<dbReference type="InterPro" id="IPR007184">
    <property type="entry name" value="Mannoside_phosphorylase"/>
</dbReference>
<dbReference type="InterPro" id="IPR023296">
    <property type="entry name" value="Glyco_hydro_beta-prop_sf"/>
</dbReference>
<dbReference type="SUPFAM" id="SSF75005">
    <property type="entry name" value="Arabinanase/levansucrase/invertase"/>
    <property type="match status" value="1"/>
</dbReference>
<dbReference type="PANTHER" id="PTHR34106">
    <property type="entry name" value="GLYCOSIDASE"/>
    <property type="match status" value="1"/>
</dbReference>
<keyword evidence="1" id="KW-0328">Glycosyltransferase</keyword>
<name>A0ABY7BQ34_9FIRM</name>
<organism evidence="4 5">
    <name type="scientific">Caldicellulosiruptor morganii</name>
    <dbReference type="NCBI Taxonomy" id="1387555"/>
    <lineage>
        <taxon>Bacteria</taxon>
        <taxon>Bacillati</taxon>
        <taxon>Bacillota</taxon>
        <taxon>Bacillota incertae sedis</taxon>
        <taxon>Caldicellulosiruptorales</taxon>
        <taxon>Caldicellulosiruptoraceae</taxon>
        <taxon>Caldicellulosiruptor</taxon>
    </lineage>
</organism>
<gene>
    <name evidence="4" type="ORF">OTK00_000531</name>
</gene>
<evidence type="ECO:0000256" key="1">
    <source>
        <dbReference type="ARBA" id="ARBA00022676"/>
    </source>
</evidence>
<evidence type="ECO:0000313" key="5">
    <source>
        <dbReference type="Proteomes" id="UP001164909"/>
    </source>
</evidence>
<dbReference type="Gene3D" id="2.115.10.20">
    <property type="entry name" value="Glycosyl hydrolase domain, family 43"/>
    <property type="match status" value="1"/>
</dbReference>
<proteinExistence type="inferred from homology"/>
<dbReference type="RefSeq" id="WP_268760848.1">
    <property type="nucleotide sequence ID" value="NZ_LACO01000002.1"/>
</dbReference>
<reference evidence="4" key="1">
    <citation type="submission" date="2022-12" db="EMBL/GenBank/DDBJ databases">
        <authorList>
            <person name="Bing R.G."/>
            <person name="Willard D.J."/>
            <person name="Manesh M.J.H."/>
            <person name="Laemthong T."/>
            <person name="Crosby J.R."/>
            <person name="Kelly R.M."/>
        </authorList>
    </citation>
    <scope>NUCLEOTIDE SEQUENCE</scope>
    <source>
        <strain evidence="4">DSM 8990</strain>
    </source>
</reference>
<keyword evidence="2" id="KW-0808">Transferase</keyword>
<evidence type="ECO:0008006" key="6">
    <source>
        <dbReference type="Google" id="ProtNLM"/>
    </source>
</evidence>
<dbReference type="EMBL" id="CP113865">
    <property type="protein sequence ID" value="WAM34954.1"/>
    <property type="molecule type" value="Genomic_DNA"/>
</dbReference>
<dbReference type="PANTHER" id="PTHR34106:SF5">
    <property type="entry name" value="GLYCOSIDASE"/>
    <property type="match status" value="1"/>
</dbReference>
<sequence>MHERIGDVNNVVFTCGAIVEDNTIYLYYGAADSCIALAFAEIDQILSILIEGDLQAK</sequence>
<dbReference type="Pfam" id="PF04041">
    <property type="entry name" value="Glyco_hydro_130"/>
    <property type="match status" value="1"/>
</dbReference>
<keyword evidence="5" id="KW-1185">Reference proteome</keyword>
<dbReference type="Proteomes" id="UP001164909">
    <property type="component" value="Chromosome"/>
</dbReference>